<name>A0A6D2I9N1_9BRAS</name>
<proteinExistence type="predicted"/>
<keyword evidence="3" id="KW-1185">Reference proteome</keyword>
<dbReference type="OrthoDB" id="1078465at2759"/>
<dbReference type="AlphaFoldDB" id="A0A6D2I9N1"/>
<reference evidence="2" key="1">
    <citation type="submission" date="2020-01" db="EMBL/GenBank/DDBJ databases">
        <authorList>
            <person name="Mishra B."/>
        </authorList>
    </citation>
    <scope>NUCLEOTIDE SEQUENCE [LARGE SCALE GENOMIC DNA]</scope>
</reference>
<dbReference type="EMBL" id="CACVBM020000743">
    <property type="protein sequence ID" value="CAA7022836.1"/>
    <property type="molecule type" value="Genomic_DNA"/>
</dbReference>
<evidence type="ECO:0000313" key="3">
    <source>
        <dbReference type="Proteomes" id="UP000467841"/>
    </source>
</evidence>
<dbReference type="PANTHER" id="PTHR31293">
    <property type="entry name" value="RNI-LIKE SUPERFAMILY PROTEIN"/>
    <property type="match status" value="1"/>
</dbReference>
<evidence type="ECO:0000259" key="1">
    <source>
        <dbReference type="SMART" id="SM00579"/>
    </source>
</evidence>
<organism evidence="2 3">
    <name type="scientific">Microthlaspi erraticum</name>
    <dbReference type="NCBI Taxonomy" id="1685480"/>
    <lineage>
        <taxon>Eukaryota</taxon>
        <taxon>Viridiplantae</taxon>
        <taxon>Streptophyta</taxon>
        <taxon>Embryophyta</taxon>
        <taxon>Tracheophyta</taxon>
        <taxon>Spermatophyta</taxon>
        <taxon>Magnoliopsida</taxon>
        <taxon>eudicotyledons</taxon>
        <taxon>Gunneridae</taxon>
        <taxon>Pentapetalae</taxon>
        <taxon>rosids</taxon>
        <taxon>malvids</taxon>
        <taxon>Brassicales</taxon>
        <taxon>Brassicaceae</taxon>
        <taxon>Coluteocarpeae</taxon>
        <taxon>Microthlaspi</taxon>
    </lineage>
</organism>
<sequence>MRNVKSLSLSSRSLEVMYSSDTELPFFANLVKLSIESDTRNGWQVLPSLLNHSPNLETLALKGLHCVNKKGVHIGPSEVKVLEIYGFRGSVGEFSQSKCFLSQMKFLQVMKVEIDADDNKKLKLMSRLLALPRPSSQCQIHFS</sequence>
<dbReference type="Proteomes" id="UP000467841">
    <property type="component" value="Unassembled WGS sequence"/>
</dbReference>
<dbReference type="InterPro" id="IPR006566">
    <property type="entry name" value="FBD"/>
</dbReference>
<accession>A0A6D2I9N1</accession>
<dbReference type="PANTHER" id="PTHR31293:SF22">
    <property type="entry name" value="BNAC06G06520D PROTEIN"/>
    <property type="match status" value="1"/>
</dbReference>
<gene>
    <name evidence="2" type="ORF">MERR_LOCUS10071</name>
</gene>
<dbReference type="InterPro" id="IPR055294">
    <property type="entry name" value="FBL60-like"/>
</dbReference>
<dbReference type="SUPFAM" id="SSF52047">
    <property type="entry name" value="RNI-like"/>
    <property type="match status" value="1"/>
</dbReference>
<evidence type="ECO:0000313" key="2">
    <source>
        <dbReference type="EMBL" id="CAA7022836.1"/>
    </source>
</evidence>
<feature type="domain" description="FBD" evidence="1">
    <location>
        <begin position="73"/>
        <end position="143"/>
    </location>
</feature>
<protein>
    <recommendedName>
        <fullName evidence="1">FBD domain-containing protein</fullName>
    </recommendedName>
</protein>
<dbReference type="SMART" id="SM00579">
    <property type="entry name" value="FBD"/>
    <property type="match status" value="1"/>
</dbReference>
<comment type="caution">
    <text evidence="2">The sequence shown here is derived from an EMBL/GenBank/DDBJ whole genome shotgun (WGS) entry which is preliminary data.</text>
</comment>